<dbReference type="Proteomes" id="UP001066276">
    <property type="component" value="Chromosome 7"/>
</dbReference>
<protein>
    <recommendedName>
        <fullName evidence="4">Secreted protein</fullName>
    </recommendedName>
</protein>
<keyword evidence="3" id="KW-1185">Reference proteome</keyword>
<gene>
    <name evidence="2" type="ORF">NDU88_001378</name>
</gene>
<proteinExistence type="predicted"/>
<feature type="region of interest" description="Disordered" evidence="1">
    <location>
        <begin position="57"/>
        <end position="85"/>
    </location>
</feature>
<sequence length="93" mass="10461">MLVCACSWQYLLHFEATEKTVRRATLEYPIPHKQRAEPTSVFEPAAAGTGRHWHTVEGTARARRPPHRPAAQSARGGPHKAKGSREVIHFRVL</sequence>
<comment type="caution">
    <text evidence="2">The sequence shown here is derived from an EMBL/GenBank/DDBJ whole genome shotgun (WGS) entry which is preliminary data.</text>
</comment>
<name>A0AAV7P6V8_PLEWA</name>
<organism evidence="2 3">
    <name type="scientific">Pleurodeles waltl</name>
    <name type="common">Iberian ribbed newt</name>
    <dbReference type="NCBI Taxonomy" id="8319"/>
    <lineage>
        <taxon>Eukaryota</taxon>
        <taxon>Metazoa</taxon>
        <taxon>Chordata</taxon>
        <taxon>Craniata</taxon>
        <taxon>Vertebrata</taxon>
        <taxon>Euteleostomi</taxon>
        <taxon>Amphibia</taxon>
        <taxon>Batrachia</taxon>
        <taxon>Caudata</taxon>
        <taxon>Salamandroidea</taxon>
        <taxon>Salamandridae</taxon>
        <taxon>Pleurodelinae</taxon>
        <taxon>Pleurodeles</taxon>
    </lineage>
</organism>
<reference evidence="2" key="1">
    <citation type="journal article" date="2022" name="bioRxiv">
        <title>Sequencing and chromosome-scale assembly of the giantPleurodeles waltlgenome.</title>
        <authorList>
            <person name="Brown T."/>
            <person name="Elewa A."/>
            <person name="Iarovenko S."/>
            <person name="Subramanian E."/>
            <person name="Araus A.J."/>
            <person name="Petzold A."/>
            <person name="Susuki M."/>
            <person name="Suzuki K.-i.T."/>
            <person name="Hayashi T."/>
            <person name="Toyoda A."/>
            <person name="Oliveira C."/>
            <person name="Osipova E."/>
            <person name="Leigh N.D."/>
            <person name="Simon A."/>
            <person name="Yun M.H."/>
        </authorList>
    </citation>
    <scope>NUCLEOTIDE SEQUENCE</scope>
    <source>
        <strain evidence="2">20211129_DDA</strain>
        <tissue evidence="2">Liver</tissue>
    </source>
</reference>
<evidence type="ECO:0008006" key="4">
    <source>
        <dbReference type="Google" id="ProtNLM"/>
    </source>
</evidence>
<dbReference type="AlphaFoldDB" id="A0AAV7P6V8"/>
<dbReference type="EMBL" id="JANPWB010000011">
    <property type="protein sequence ID" value="KAJ1122905.1"/>
    <property type="molecule type" value="Genomic_DNA"/>
</dbReference>
<evidence type="ECO:0000313" key="3">
    <source>
        <dbReference type="Proteomes" id="UP001066276"/>
    </source>
</evidence>
<accession>A0AAV7P6V8</accession>
<evidence type="ECO:0000313" key="2">
    <source>
        <dbReference type="EMBL" id="KAJ1122905.1"/>
    </source>
</evidence>
<evidence type="ECO:0000256" key="1">
    <source>
        <dbReference type="SAM" id="MobiDB-lite"/>
    </source>
</evidence>